<reference evidence="2 3" key="1">
    <citation type="submission" date="2020-12" db="EMBL/GenBank/DDBJ databases">
        <title>FDA dAtabase for Regulatory Grade micrObial Sequences (FDA-ARGOS): Supporting development and validation of Infectious Disease Dx tests.</title>
        <authorList>
            <person name="Sproer C."/>
            <person name="Gronow S."/>
            <person name="Severitt S."/>
            <person name="Schroder I."/>
            <person name="Tallon L."/>
            <person name="Sadzewicz L."/>
            <person name="Zhao X."/>
            <person name="Boylan J."/>
            <person name="Ott S."/>
            <person name="Bowen H."/>
            <person name="Vavikolanu K."/>
            <person name="Mehta A."/>
            <person name="Aluvathingal J."/>
            <person name="Nadendla S."/>
            <person name="Lowell S."/>
            <person name="Myers T."/>
            <person name="Yan Y."/>
            <person name="Sichtig H."/>
        </authorList>
    </citation>
    <scope>NUCLEOTIDE SEQUENCE [LARGE SCALE GENOMIC DNA]</scope>
    <source>
        <strain evidence="2 3">FDAARGOS_890</strain>
    </source>
</reference>
<dbReference type="AlphaFoldDB" id="A0A7T3DHG8"/>
<sequence>MKIAYVGCAVVFASFLSSNALAEGWIGSTSNTYTDGAHIEGWACNPATPGVSGWVHFWSGSADNKFLGALHANIPREQAVGNICGDSGVHGFSGTLDVPYAERDGKRHKIVAYFINENGQPPLLLQNHAYMWLDGGYTLQTRTECNGANPAPGHWVKKAVGGKCTLHSSVGGITWALNTTHAFISNAPSGYQLEACEPGPAGWTTLSTNPSSSNCMRIDPYANIVTSPSYIIKKN</sequence>
<keyword evidence="3" id="KW-1185">Reference proteome</keyword>
<gene>
    <name evidence="2" type="ORF">I6G47_06960</name>
</gene>
<organism evidence="2 3">
    <name type="scientific">Delftia lacustris</name>
    <dbReference type="NCBI Taxonomy" id="558537"/>
    <lineage>
        <taxon>Bacteria</taxon>
        <taxon>Pseudomonadati</taxon>
        <taxon>Pseudomonadota</taxon>
        <taxon>Betaproteobacteria</taxon>
        <taxon>Burkholderiales</taxon>
        <taxon>Comamonadaceae</taxon>
        <taxon>Delftia</taxon>
    </lineage>
</organism>
<dbReference type="KEGG" id="dla:I6G47_06960"/>
<evidence type="ECO:0000313" key="3">
    <source>
        <dbReference type="Proteomes" id="UP000595064"/>
    </source>
</evidence>
<evidence type="ECO:0000313" key="2">
    <source>
        <dbReference type="EMBL" id="QPS84544.1"/>
    </source>
</evidence>
<evidence type="ECO:0000256" key="1">
    <source>
        <dbReference type="SAM" id="SignalP"/>
    </source>
</evidence>
<accession>A0A7T3DHG8</accession>
<name>A0A7T3DHG8_9BURK</name>
<dbReference type="Proteomes" id="UP000595064">
    <property type="component" value="Chromosome"/>
</dbReference>
<proteinExistence type="predicted"/>
<protein>
    <submittedName>
        <fullName evidence="2">Uncharacterized protein</fullName>
    </submittedName>
</protein>
<dbReference type="RefSeq" id="WP_016446774.1">
    <property type="nucleotide sequence ID" value="NZ_AP025556.1"/>
</dbReference>
<feature type="chain" id="PRO_5032613461" evidence="1">
    <location>
        <begin position="23"/>
        <end position="235"/>
    </location>
</feature>
<feature type="signal peptide" evidence="1">
    <location>
        <begin position="1"/>
        <end position="22"/>
    </location>
</feature>
<keyword evidence="1" id="KW-0732">Signal</keyword>
<dbReference type="EMBL" id="CP065748">
    <property type="protein sequence ID" value="QPS84544.1"/>
    <property type="molecule type" value="Genomic_DNA"/>
</dbReference>